<dbReference type="KEGG" id="vg:40526942"/>
<organism evidence="2 3">
    <name type="scientific">Mythimna unipuncta nucleopolyhedrovirus</name>
    <dbReference type="NCBI Taxonomy" id="447897"/>
    <lineage>
        <taxon>Viruses</taxon>
        <taxon>Viruses incertae sedis</taxon>
        <taxon>Naldaviricetes</taxon>
        <taxon>Lefavirales</taxon>
        <taxon>Baculoviridae</taxon>
        <taxon>Alphabaculovirus</taxon>
    </lineage>
</organism>
<dbReference type="EMBL" id="MF375894">
    <property type="protein sequence ID" value="AUV65269.1"/>
    <property type="molecule type" value="Genomic_DNA"/>
</dbReference>
<feature type="compositionally biased region" description="Polar residues" evidence="1">
    <location>
        <begin position="1"/>
        <end position="10"/>
    </location>
</feature>
<sequence length="366" mass="42846">MSSKTISSARISLASPSAASKQAQADKTPRDLRPRFLSVENMRLLKAISRFAVAYVKGVVNLNDYAQMHKVNANFRGNETKKTVGCQGRCNRLFSRDTAPIQQLHVAIDTSVDAINDPARRWQRFRFVCQHCLNYYYDDQFVRVQLYPRLSLVDVERLCELGFVTRYIFPIALEYTTVTTSTKVPNWHDFFSYTQGFVRAKRDNEHISSISLRTYGRTLFEDTDKQVVMHNRVDESTCRPVYQLEFKPKESSMMAFLDTYNDHKLLTYFYVITKRVYKTMPQDYVVYFPIKCTLYCRQCTKDKMFKRTNPILYCSVCGFTDAFFFSNFLTTKHNNLCFDSSRVQIKVQKPASLLYYDMSRRKDDSK</sequence>
<evidence type="ECO:0000313" key="3">
    <source>
        <dbReference type="Proteomes" id="UP000297194"/>
    </source>
</evidence>
<accession>A0A2K9VS35</accession>
<dbReference type="Pfam" id="PF06061">
    <property type="entry name" value="Baculo_ME53"/>
    <property type="match status" value="1"/>
</dbReference>
<proteinExistence type="predicted"/>
<feature type="compositionally biased region" description="Low complexity" evidence="1">
    <location>
        <begin position="12"/>
        <end position="25"/>
    </location>
</feature>
<evidence type="ECO:0000313" key="2">
    <source>
        <dbReference type="EMBL" id="AUV65269.1"/>
    </source>
</evidence>
<protein>
    <submittedName>
        <fullName evidence="2">ME53</fullName>
    </submittedName>
</protein>
<feature type="region of interest" description="Disordered" evidence="1">
    <location>
        <begin position="1"/>
        <end position="29"/>
    </location>
</feature>
<dbReference type="GO" id="GO:0003677">
    <property type="term" value="F:DNA binding"/>
    <property type="evidence" value="ECO:0007669"/>
    <property type="project" value="InterPro"/>
</dbReference>
<dbReference type="RefSeq" id="YP_009666662.1">
    <property type="nucleotide sequence ID" value="NC_043530.1"/>
</dbReference>
<name>A0A2K9VS35_9ABAC</name>
<dbReference type="GO" id="GO:0008270">
    <property type="term" value="F:zinc ion binding"/>
    <property type="evidence" value="ECO:0007669"/>
    <property type="project" value="InterPro"/>
</dbReference>
<keyword evidence="3" id="KW-1185">Reference proteome</keyword>
<dbReference type="GeneID" id="40526942"/>
<dbReference type="InterPro" id="IPR010336">
    <property type="entry name" value="Baculo_ME53"/>
</dbReference>
<reference evidence="2" key="1">
    <citation type="journal article" date="2017" name="Virus Genes">
        <title>The complete genome sequence of a third distinct baculovirus isolated from the true armyworm, Mythimna unipuncta, contains two copies of the lef-7 gene.</title>
        <authorList>
            <person name="Harrison R.L."/>
            <person name="Mowery J.D."/>
            <person name="Rowley D.L."/>
            <person name="Bauchan G.R."/>
            <person name="Theilmann D.A."/>
            <person name="Rohrmann G.F."/>
            <person name="Erlandson M.A."/>
        </authorList>
    </citation>
    <scope>NUCLEOTIDE SEQUENCE [LARGE SCALE GENOMIC DNA]</scope>
    <source>
        <strain evidence="2">#7</strain>
    </source>
</reference>
<dbReference type="Proteomes" id="UP000297194">
    <property type="component" value="Segment"/>
</dbReference>
<evidence type="ECO:0000256" key="1">
    <source>
        <dbReference type="SAM" id="MobiDB-lite"/>
    </source>
</evidence>